<dbReference type="RefSeq" id="WP_185680771.1">
    <property type="nucleotide sequence ID" value="NZ_JACLAX010000036.1"/>
</dbReference>
<organism evidence="1 2">
    <name type="scientific">Novosphingobium piscinae</name>
    <dbReference type="NCBI Taxonomy" id="1507448"/>
    <lineage>
        <taxon>Bacteria</taxon>
        <taxon>Pseudomonadati</taxon>
        <taxon>Pseudomonadota</taxon>
        <taxon>Alphaproteobacteria</taxon>
        <taxon>Sphingomonadales</taxon>
        <taxon>Sphingomonadaceae</taxon>
        <taxon>Novosphingobium</taxon>
    </lineage>
</organism>
<gene>
    <name evidence="1" type="ORF">H7F53_17310</name>
</gene>
<dbReference type="EMBL" id="JACLAX010000036">
    <property type="protein sequence ID" value="MBC2670916.1"/>
    <property type="molecule type" value="Genomic_DNA"/>
</dbReference>
<comment type="caution">
    <text evidence="1">The sequence shown here is derived from an EMBL/GenBank/DDBJ whole genome shotgun (WGS) entry which is preliminary data.</text>
</comment>
<dbReference type="Pfam" id="PF11836">
    <property type="entry name" value="Phage_TAC_11"/>
    <property type="match status" value="1"/>
</dbReference>
<name>A0A7X1KRL0_9SPHN</name>
<evidence type="ECO:0000313" key="2">
    <source>
        <dbReference type="Proteomes" id="UP000551327"/>
    </source>
</evidence>
<keyword evidence="2" id="KW-1185">Reference proteome</keyword>
<proteinExistence type="predicted"/>
<dbReference type="InterPro" id="IPR021791">
    <property type="entry name" value="Phage_TAC_11"/>
</dbReference>
<dbReference type="Proteomes" id="UP000551327">
    <property type="component" value="Unassembled WGS sequence"/>
</dbReference>
<sequence length="124" mass="12402">MTAPTCPLRGDPNPLRGDANPLRGEAVLPIAGVPRLLRPSFAALVAAEAELGPLFALVERAAAGQLGLGETVALLWHCLVDRATIPREAVGEAVAAMGLAAAAAPLRALLAAILQGEDAAAGAA</sequence>
<dbReference type="AlphaFoldDB" id="A0A7X1KRL0"/>
<protein>
    <submittedName>
        <fullName evidence="1">Gene transfer agent family protein</fullName>
    </submittedName>
</protein>
<accession>A0A7X1KRL0</accession>
<evidence type="ECO:0000313" key="1">
    <source>
        <dbReference type="EMBL" id="MBC2670916.1"/>
    </source>
</evidence>
<reference evidence="1 2" key="1">
    <citation type="submission" date="2020-08" db="EMBL/GenBank/DDBJ databases">
        <title>The genome sequence of type strain Novosphingobium piscinae KCTC 42194.</title>
        <authorList>
            <person name="Liu Y."/>
        </authorList>
    </citation>
    <scope>NUCLEOTIDE SEQUENCE [LARGE SCALE GENOMIC DNA]</scope>
    <source>
        <strain evidence="1 2">KCTC 42194</strain>
    </source>
</reference>